<dbReference type="OrthoDB" id="10043749at2759"/>
<name>A0A815CPU0_9BILA</name>
<comment type="caution">
    <text evidence="1">The sequence shown here is derived from an EMBL/GenBank/DDBJ whole genome shotgun (WGS) entry which is preliminary data.</text>
</comment>
<gene>
    <name evidence="1" type="ORF">KQP761_LOCUS3886</name>
</gene>
<dbReference type="Proteomes" id="UP000663834">
    <property type="component" value="Unassembled WGS sequence"/>
</dbReference>
<dbReference type="AlphaFoldDB" id="A0A815CPU0"/>
<evidence type="ECO:0000313" key="2">
    <source>
        <dbReference type="Proteomes" id="UP000663834"/>
    </source>
</evidence>
<reference evidence="1" key="1">
    <citation type="submission" date="2021-02" db="EMBL/GenBank/DDBJ databases">
        <authorList>
            <person name="Nowell W R."/>
        </authorList>
    </citation>
    <scope>NUCLEOTIDE SEQUENCE</scope>
</reference>
<dbReference type="Gene3D" id="2.60.120.200">
    <property type="match status" value="1"/>
</dbReference>
<proteinExistence type="predicted"/>
<dbReference type="EMBL" id="CAJNOW010000576">
    <property type="protein sequence ID" value="CAF1283153.1"/>
    <property type="molecule type" value="Genomic_DNA"/>
</dbReference>
<accession>A0A815CPU0</accession>
<organism evidence="1 2">
    <name type="scientific">Rotaria magnacalcarata</name>
    <dbReference type="NCBI Taxonomy" id="392030"/>
    <lineage>
        <taxon>Eukaryota</taxon>
        <taxon>Metazoa</taxon>
        <taxon>Spiralia</taxon>
        <taxon>Gnathifera</taxon>
        <taxon>Rotifera</taxon>
        <taxon>Eurotatoria</taxon>
        <taxon>Bdelloidea</taxon>
        <taxon>Philodinida</taxon>
        <taxon>Philodinidae</taxon>
        <taxon>Rotaria</taxon>
    </lineage>
</organism>
<protein>
    <submittedName>
        <fullName evidence="1">Uncharacterized protein</fullName>
    </submittedName>
</protein>
<sequence length="424" mass="46553">MTGIVEPVDICVDNATHKLGRIFLITFGNGSSLYSNKTPSDFNFTTAHTQNQQTSILFSHFGFGNKVPEHSEWHNGSLDHTKDDDGGYMFLADVGNESHQPLFNYKVNNLSSGVCYEFSAHITNVVKSGTKQVKPNVRLEVWEKDKNNTLIAQASTGDLPECDTMSWSKYGVSFVPTSTSVALFMVSNIYATRGNDIAIDDIELSVCSDSVDLCAEQDTHESTSMFLITFGNGSSTYSNKTLSDFNFTTNHTQNLQISPGHGRFGLINKVPGNFSAWHSDSLDHTPTDDDGHMFLVDVGHRNDQIFNYKINNLCIGLRYGFSAYFANIFKAGCNAPEPDVRLEVRAAKEDGDLIASKSTGDIPQCNNMTWSKHGISFSPTSSSVVILMLSNVNQSYQDLGNDLAIDDIELRVCSGNHSGLCPPS</sequence>
<evidence type="ECO:0000313" key="1">
    <source>
        <dbReference type="EMBL" id="CAF1283153.1"/>
    </source>
</evidence>